<dbReference type="Pfam" id="PF06985">
    <property type="entry name" value="HET"/>
    <property type="match status" value="1"/>
</dbReference>
<organism evidence="2 3">
    <name type="scientific">Cladonia borealis</name>
    <dbReference type="NCBI Taxonomy" id="184061"/>
    <lineage>
        <taxon>Eukaryota</taxon>
        <taxon>Fungi</taxon>
        <taxon>Dikarya</taxon>
        <taxon>Ascomycota</taxon>
        <taxon>Pezizomycotina</taxon>
        <taxon>Lecanoromycetes</taxon>
        <taxon>OSLEUM clade</taxon>
        <taxon>Lecanoromycetidae</taxon>
        <taxon>Lecanorales</taxon>
        <taxon>Lecanorineae</taxon>
        <taxon>Cladoniaceae</taxon>
        <taxon>Cladonia</taxon>
    </lineage>
</organism>
<evidence type="ECO:0000313" key="3">
    <source>
        <dbReference type="Proteomes" id="UP001166286"/>
    </source>
</evidence>
<dbReference type="Proteomes" id="UP001166286">
    <property type="component" value="Unassembled WGS sequence"/>
</dbReference>
<accession>A0AA39R136</accession>
<dbReference type="PANTHER" id="PTHR24148">
    <property type="entry name" value="ANKYRIN REPEAT DOMAIN-CONTAINING PROTEIN 39 HOMOLOG-RELATED"/>
    <property type="match status" value="1"/>
</dbReference>
<dbReference type="PANTHER" id="PTHR24148:SF64">
    <property type="entry name" value="HETEROKARYON INCOMPATIBILITY DOMAIN-CONTAINING PROTEIN"/>
    <property type="match status" value="1"/>
</dbReference>
<gene>
    <name evidence="2" type="ORF">JMJ35_005794</name>
</gene>
<evidence type="ECO:0000259" key="1">
    <source>
        <dbReference type="Pfam" id="PF06985"/>
    </source>
</evidence>
<dbReference type="InterPro" id="IPR052895">
    <property type="entry name" value="HetReg/Transcr_Mod"/>
</dbReference>
<feature type="domain" description="Heterokaryon incompatibility" evidence="1">
    <location>
        <begin position="48"/>
        <end position="208"/>
    </location>
</feature>
<dbReference type="Pfam" id="PF26639">
    <property type="entry name" value="Het-6_barrel"/>
    <property type="match status" value="1"/>
</dbReference>
<dbReference type="InterPro" id="IPR010730">
    <property type="entry name" value="HET"/>
</dbReference>
<comment type="caution">
    <text evidence="2">The sequence shown here is derived from an EMBL/GenBank/DDBJ whole genome shotgun (WGS) entry which is preliminary data.</text>
</comment>
<reference evidence="2" key="1">
    <citation type="submission" date="2023-03" db="EMBL/GenBank/DDBJ databases">
        <title>Complete genome of Cladonia borealis.</title>
        <authorList>
            <person name="Park H."/>
        </authorList>
    </citation>
    <scope>NUCLEOTIDE SEQUENCE</scope>
    <source>
        <strain evidence="2">ANT050790</strain>
    </source>
</reference>
<protein>
    <recommendedName>
        <fullName evidence="1">Heterokaryon incompatibility domain-containing protein</fullName>
    </recommendedName>
</protein>
<evidence type="ECO:0000313" key="2">
    <source>
        <dbReference type="EMBL" id="KAK0511944.1"/>
    </source>
</evidence>
<dbReference type="EMBL" id="JAFEKC020000012">
    <property type="protein sequence ID" value="KAK0511944.1"/>
    <property type="molecule type" value="Genomic_DNA"/>
</dbReference>
<proteinExistence type="predicted"/>
<sequence>MCTANTYGYNALGGDSFIRLLILKPATSTEARIHCELIEVDQPVAAEYEALSYVWGKDEFPNVLHLPSGCLMITDNLLSALRRLRFTDKSRTLWVDAVCINQSDNAEKERQVAQMASIYQNAASVVAWLGEGTGTPFDKDAIISLSEHAQEISLRSPTNENREVLRKWFYGNPERGKWTMSVSRVVEDANFPSIYESAWFTRMWIVQETLLASRLTLYFAVDTLDWADFERVMILIHAVNAAIKLPIPSRNSFIKYAWSLVEVRNHWRRLSERNLNQASEITYYMNQLRRRSCKDDRDRVFALRGLLRDESNLVIQPDYSKSVSQVYTELTRSQLTLGNIGALYDAGLWKRKSFHMPDLRSEHSRQGSWLEYLPTWVPDYRHGTTFMELDISFGSYFGLDPRVPPKLDLSKEPYRLSSQATLLDIVTFVQPALFMHDQSLRVNDIAMFFMCRQFYKDLKRIIDTSFGSKSYPTNEDPTTAFAYALVGGGTDEAYNKDFNIGNTDERPNPLSLWNIYEKCCLEENGEVYQAMQREVEMTGDRRTIRGVGFEFYNKGSGDSGTAWTYHHHLLSIFRRHWFFMSNDGYIGLVPRNTYLDSETNVLAFIDGANVPFVLRDLGESASDYLLIGPCYIHGLMDSEAVKRNAAFSGGTIQII</sequence>
<dbReference type="AlphaFoldDB" id="A0AA39R136"/>
<name>A0AA39R136_9LECA</name>
<keyword evidence="3" id="KW-1185">Reference proteome</keyword>